<evidence type="ECO:0008006" key="4">
    <source>
        <dbReference type="Google" id="ProtNLM"/>
    </source>
</evidence>
<accession>A0A0H3NSG1</accession>
<dbReference type="AlphaFoldDB" id="A0A0H3NSG1"/>
<dbReference type="Proteomes" id="UP000008084">
    <property type="component" value="Chromosome"/>
</dbReference>
<evidence type="ECO:0000256" key="1">
    <source>
        <dbReference type="SAM" id="MobiDB-lite"/>
    </source>
</evidence>
<dbReference type="HOGENOM" id="CLU_3260068_0_0_6"/>
<dbReference type="PATRIC" id="fig|930944.6.peg.80"/>
<evidence type="ECO:0000313" key="3">
    <source>
        <dbReference type="Proteomes" id="UP000008084"/>
    </source>
</evidence>
<organism evidence="2 3">
    <name type="scientific">Yersinia enterocolitica subsp. palearctica serotype O:3 (strain DSM 13030 / CIP 106945 / Y11)</name>
    <dbReference type="NCBI Taxonomy" id="930944"/>
    <lineage>
        <taxon>Bacteria</taxon>
        <taxon>Pseudomonadati</taxon>
        <taxon>Pseudomonadota</taxon>
        <taxon>Gammaproteobacteria</taxon>
        <taxon>Enterobacterales</taxon>
        <taxon>Yersiniaceae</taxon>
        <taxon>Yersinia</taxon>
    </lineage>
</organism>
<evidence type="ECO:0000313" key="2">
    <source>
        <dbReference type="EMBL" id="CBY28099.1"/>
    </source>
</evidence>
<dbReference type="EMBL" id="FR729477">
    <property type="protein sequence ID" value="CBY28099.1"/>
    <property type="molecule type" value="Genomic_DNA"/>
</dbReference>
<name>A0A0H3NSG1_YERE1</name>
<reference evidence="2 3" key="1">
    <citation type="journal article" date="2011" name="J. Bacteriol.">
        <title>Complete genome sequence of Yersinia enterocolitica subsp. palearctica serogroup O:3.</title>
        <authorList>
            <person name="Batzilla J."/>
            <person name="Hoper D."/>
            <person name="Antonenka U."/>
            <person name="Heesemann J."/>
            <person name="Rakin A."/>
        </authorList>
    </citation>
    <scope>NUCLEOTIDE SEQUENCE [LARGE SCALE GENOMIC DNA]</scope>
    <source>
        <strain evidence="3">DSM 13030 / CIP 106945 / Y11</strain>
    </source>
</reference>
<dbReference type="KEGG" id="yey:Y11_00821"/>
<proteinExistence type="predicted"/>
<gene>
    <name evidence="2" type="ordered locus">Y11_00821</name>
</gene>
<feature type="region of interest" description="Disordered" evidence="1">
    <location>
        <begin position="23"/>
        <end position="42"/>
    </location>
</feature>
<sequence length="42" mass="4747">MKPLKQCQRLILFLTLSAEKAAKSVSKQHKKGDFTQSPDKCI</sequence>
<protein>
    <recommendedName>
        <fullName evidence="4">Fur family transcriptional regulator</fullName>
    </recommendedName>
</protein>